<accession>A0A1D1VT34</accession>
<name>A0A1D1VT34_RAMVA</name>
<dbReference type="Pfam" id="PF00078">
    <property type="entry name" value="RVT_1"/>
    <property type="match status" value="1"/>
</dbReference>
<dbReference type="Gene3D" id="3.30.70.270">
    <property type="match status" value="1"/>
</dbReference>
<dbReference type="InterPro" id="IPR000477">
    <property type="entry name" value="RT_dom"/>
</dbReference>
<dbReference type="Gene3D" id="3.10.10.10">
    <property type="entry name" value="HIV Type 1 Reverse Transcriptase, subunit A, domain 1"/>
    <property type="match status" value="1"/>
</dbReference>
<evidence type="ECO:0000313" key="2">
    <source>
        <dbReference type="EMBL" id="GAV04715.1"/>
    </source>
</evidence>
<feature type="domain" description="Reverse transcriptase" evidence="1">
    <location>
        <begin position="112"/>
        <end position="305"/>
    </location>
</feature>
<protein>
    <recommendedName>
        <fullName evidence="1">Reverse transcriptase domain-containing protein</fullName>
    </recommendedName>
</protein>
<evidence type="ECO:0000259" key="1">
    <source>
        <dbReference type="PROSITE" id="PS50878"/>
    </source>
</evidence>
<evidence type="ECO:0000313" key="3">
    <source>
        <dbReference type="Proteomes" id="UP000186922"/>
    </source>
</evidence>
<proteinExistence type="predicted"/>
<dbReference type="InterPro" id="IPR043502">
    <property type="entry name" value="DNA/RNA_pol_sf"/>
</dbReference>
<reference evidence="2 3" key="1">
    <citation type="journal article" date="2016" name="Nat. Commun.">
        <title>Extremotolerant tardigrade genome and improved radiotolerance of human cultured cells by tardigrade-unique protein.</title>
        <authorList>
            <person name="Hashimoto T."/>
            <person name="Horikawa D.D."/>
            <person name="Saito Y."/>
            <person name="Kuwahara H."/>
            <person name="Kozuka-Hata H."/>
            <person name="Shin-I T."/>
            <person name="Minakuchi Y."/>
            <person name="Ohishi K."/>
            <person name="Motoyama A."/>
            <person name="Aizu T."/>
            <person name="Enomoto A."/>
            <person name="Kondo K."/>
            <person name="Tanaka S."/>
            <person name="Hara Y."/>
            <person name="Koshikawa S."/>
            <person name="Sagara H."/>
            <person name="Miura T."/>
            <person name="Yokobori S."/>
            <person name="Miyagawa K."/>
            <person name="Suzuki Y."/>
            <person name="Kubo T."/>
            <person name="Oyama M."/>
            <person name="Kohara Y."/>
            <person name="Fujiyama A."/>
            <person name="Arakawa K."/>
            <person name="Katayama T."/>
            <person name="Toyoda A."/>
            <person name="Kunieda T."/>
        </authorList>
    </citation>
    <scope>NUCLEOTIDE SEQUENCE [LARGE SCALE GENOMIC DNA]</scope>
    <source>
        <strain evidence="2 3">YOKOZUNA-1</strain>
    </source>
</reference>
<dbReference type="PANTHER" id="PTHR33050:SF8">
    <property type="entry name" value="REVERSE TRANSCRIPTASE DOMAIN-CONTAINING PROTEIN"/>
    <property type="match status" value="1"/>
</dbReference>
<dbReference type="EMBL" id="BDGG01000011">
    <property type="protein sequence ID" value="GAV04715.1"/>
    <property type="molecule type" value="Genomic_DNA"/>
</dbReference>
<dbReference type="OrthoDB" id="411544at2759"/>
<dbReference type="InterPro" id="IPR052055">
    <property type="entry name" value="Hepadnavirus_pol/RT"/>
</dbReference>
<organism evidence="2 3">
    <name type="scientific">Ramazzottius varieornatus</name>
    <name type="common">Water bear</name>
    <name type="synonym">Tardigrade</name>
    <dbReference type="NCBI Taxonomy" id="947166"/>
    <lineage>
        <taxon>Eukaryota</taxon>
        <taxon>Metazoa</taxon>
        <taxon>Ecdysozoa</taxon>
        <taxon>Tardigrada</taxon>
        <taxon>Eutardigrada</taxon>
        <taxon>Parachela</taxon>
        <taxon>Hypsibioidea</taxon>
        <taxon>Ramazzottiidae</taxon>
        <taxon>Ramazzottius</taxon>
    </lineage>
</organism>
<dbReference type="InterPro" id="IPR043128">
    <property type="entry name" value="Rev_trsase/Diguanyl_cyclase"/>
</dbReference>
<sequence>MRAVAKAPVPITPCTSASSAGTALTLLPSVQISEIPQSPATPLKPSQFAIELKDHPDQCFIHQFLHGLRHGLKIGHQGPNQQRSTPNAATTRAHPNIAASLIAKEVKLNHSVGPFDSPPFPFFVTSSLGLRPKKIGGGRMIMDLSRPRDLSVNDYISKADYTLNYCNVDDAVALIIKAGRSCLLAKTDLVGVFRIIPVHHSDWNLLGYYFDGRYYYDRVLPFGLRSSPAIFNQLSLLLVWPLKHNGPPYVLHYMDDFLFVGKAESDVCDAAPSFMELLCQHLGVPLAPEKTVLPTTRLEFPGITTDATSMDLFTDASGAIGCGAIFGDQWCQVLGRAWRKQSSAHRGVMDLIRRIHLQAARGNYTVRIIHIPGRQDGAADAVSHNDLPRFRSLQPSADSFM</sequence>
<dbReference type="PROSITE" id="PS50878">
    <property type="entry name" value="RT_POL"/>
    <property type="match status" value="1"/>
</dbReference>
<dbReference type="STRING" id="947166.A0A1D1VT34"/>
<keyword evidence="3" id="KW-1185">Reference proteome</keyword>
<dbReference type="SUPFAM" id="SSF56672">
    <property type="entry name" value="DNA/RNA polymerases"/>
    <property type="match status" value="1"/>
</dbReference>
<dbReference type="AlphaFoldDB" id="A0A1D1VT34"/>
<comment type="caution">
    <text evidence="2">The sequence shown here is derived from an EMBL/GenBank/DDBJ whole genome shotgun (WGS) entry which is preliminary data.</text>
</comment>
<dbReference type="PANTHER" id="PTHR33050">
    <property type="entry name" value="REVERSE TRANSCRIPTASE DOMAIN-CONTAINING PROTEIN"/>
    <property type="match status" value="1"/>
</dbReference>
<gene>
    <name evidence="2" type="primary">RvY_14950-1</name>
    <name evidence="2" type="synonym">RvY_14950.1</name>
    <name evidence="2" type="ORF">RvY_14950</name>
</gene>
<dbReference type="Proteomes" id="UP000186922">
    <property type="component" value="Unassembled WGS sequence"/>
</dbReference>